<protein>
    <submittedName>
        <fullName evidence="1">Uncharacterized protein</fullName>
    </submittedName>
</protein>
<gene>
    <name evidence="1" type="ORF">KSS97_14270</name>
</gene>
<evidence type="ECO:0000313" key="2">
    <source>
        <dbReference type="Proteomes" id="UP000824066"/>
    </source>
</evidence>
<organism evidence="1 2">
    <name type="scientific">Pseudomonas canavaninivorans</name>
    <dbReference type="NCBI Taxonomy" id="2842348"/>
    <lineage>
        <taxon>Bacteria</taxon>
        <taxon>Pseudomonadati</taxon>
        <taxon>Pseudomonadota</taxon>
        <taxon>Gammaproteobacteria</taxon>
        <taxon>Pseudomonadales</taxon>
        <taxon>Pseudomonadaceae</taxon>
        <taxon>Pseudomonas</taxon>
    </lineage>
</organism>
<keyword evidence="2" id="KW-1185">Reference proteome</keyword>
<name>A0ABX8Q7K8_PSECO</name>
<proteinExistence type="predicted"/>
<sequence>MRVSIGTGAKGVSVAFAVELASSVMSQLPLLPLGRVFHGCAGSPAMNAMSGSGTDCIAIVQISVSPVSFPISLQNKSGRADNRYGDWDGQSTMWRQSI</sequence>
<dbReference type="EMBL" id="CP077080">
    <property type="protein sequence ID" value="QXI50727.1"/>
    <property type="molecule type" value="Genomic_DNA"/>
</dbReference>
<reference evidence="1 2" key="1">
    <citation type="journal article" date="2021" name="Microorganisms">
        <title>The Ever-Expanding Pseudomonas Genus: Description of 43 New Species and Partition of the Pseudomonas putida Group.</title>
        <authorList>
            <person name="Girard L."/>
            <person name="Lood C."/>
            <person name="Hofte M."/>
            <person name="Vandamme P."/>
            <person name="Rokni-Zadeh H."/>
            <person name="van Noort V."/>
            <person name="Lavigne R."/>
            <person name="De Mot R."/>
        </authorList>
    </citation>
    <scope>NUCLEOTIDE SEQUENCE [LARGE SCALE GENOMIC DNA]</scope>
    <source>
        <strain evidence="1 2">SWRI17</strain>
    </source>
</reference>
<dbReference type="RefSeq" id="WP_217859378.1">
    <property type="nucleotide sequence ID" value="NZ_CP077080.1"/>
</dbReference>
<evidence type="ECO:0000313" key="1">
    <source>
        <dbReference type="EMBL" id="QXI50727.1"/>
    </source>
</evidence>
<dbReference type="Proteomes" id="UP000824066">
    <property type="component" value="Chromosome"/>
</dbReference>
<accession>A0ABX8Q7K8</accession>